<accession>A0A2S7TC02</accession>
<dbReference type="Proteomes" id="UP000029221">
    <property type="component" value="Unassembled WGS sequence"/>
</dbReference>
<dbReference type="InterPro" id="IPR058245">
    <property type="entry name" value="NreC/VraR/RcsB-like_REC"/>
</dbReference>
<dbReference type="InterPro" id="IPR000792">
    <property type="entry name" value="Tscrpt_reg_LuxR_C"/>
</dbReference>
<dbReference type="Pfam" id="PF00072">
    <property type="entry name" value="Response_reg"/>
    <property type="match status" value="1"/>
</dbReference>
<dbReference type="SUPFAM" id="SSF46894">
    <property type="entry name" value="C-terminal effector domain of the bipartite response regulators"/>
    <property type="match status" value="1"/>
</dbReference>
<keyword evidence="1" id="KW-0597">Phosphoprotein</keyword>
<dbReference type="AlphaFoldDB" id="A0A090Q1D9"/>
<dbReference type="Gene3D" id="3.40.50.2300">
    <property type="match status" value="1"/>
</dbReference>
<dbReference type="SUPFAM" id="SSF52172">
    <property type="entry name" value="CheY-like"/>
    <property type="match status" value="1"/>
</dbReference>
<dbReference type="GO" id="GO:0000160">
    <property type="term" value="P:phosphorelay signal transduction system"/>
    <property type="evidence" value="ECO:0007669"/>
    <property type="project" value="InterPro"/>
</dbReference>
<dbReference type="InterPro" id="IPR011006">
    <property type="entry name" value="CheY-like_superfamily"/>
</dbReference>
<evidence type="ECO:0000313" key="4">
    <source>
        <dbReference type="Proteomes" id="UP000029221"/>
    </source>
</evidence>
<dbReference type="InterPro" id="IPR039420">
    <property type="entry name" value="WalR-like"/>
</dbReference>
<protein>
    <submittedName>
        <fullName evidence="3">DNA-binding response regulator</fullName>
    </submittedName>
</protein>
<comment type="caution">
    <text evidence="3">The sequence shown here is derived from an EMBL/GenBank/DDBJ whole genome shotgun (WGS) entry which is preliminary data.</text>
</comment>
<dbReference type="PANTHER" id="PTHR43214:SF43">
    <property type="entry name" value="TWO-COMPONENT RESPONSE REGULATOR"/>
    <property type="match status" value="1"/>
</dbReference>
<dbReference type="Pfam" id="PF00196">
    <property type="entry name" value="GerE"/>
    <property type="match status" value="1"/>
</dbReference>
<dbReference type="InterPro" id="IPR001789">
    <property type="entry name" value="Sig_transdc_resp-reg_receiver"/>
</dbReference>
<reference evidence="3" key="1">
    <citation type="journal article" date="2014" name="Genome Announc.">
        <title>Draft Genome Sequences of Marine Flavobacterium Nonlabens Strains NR17, NR24, NR27, NR32, NR33, and Ara13.</title>
        <authorList>
            <person name="Nakanishi M."/>
            <person name="Meirelles P."/>
            <person name="Suzuki R."/>
            <person name="Takatani N."/>
            <person name="Mino S."/>
            <person name="Suda W."/>
            <person name="Oshima K."/>
            <person name="Hattori M."/>
            <person name="Ohkuma M."/>
            <person name="Hosokawa M."/>
            <person name="Miyashita K."/>
            <person name="Thompson F.L."/>
            <person name="Niwa A."/>
            <person name="Sawabe T."/>
            <person name="Sawabe T."/>
        </authorList>
    </citation>
    <scope>NUCLEOTIDE SEQUENCE [LARGE SCALE GENOMIC DNA]</scope>
    <source>
        <strain evidence="3">JCM 19294</strain>
    </source>
</reference>
<keyword evidence="2 3" id="KW-0238">DNA-binding</keyword>
<dbReference type="RefSeq" id="WP_042278380.1">
    <property type="nucleotide sequence ID" value="NZ_BBML01000003.1"/>
</dbReference>
<dbReference type="InterPro" id="IPR016032">
    <property type="entry name" value="Sig_transdc_resp-reg_C-effctor"/>
</dbReference>
<proteinExistence type="predicted"/>
<organism evidence="3 4">
    <name type="scientific">Nonlabens tegetincola</name>
    <dbReference type="NCBI Taxonomy" id="323273"/>
    <lineage>
        <taxon>Bacteria</taxon>
        <taxon>Pseudomonadati</taxon>
        <taxon>Bacteroidota</taxon>
        <taxon>Flavobacteriia</taxon>
        <taxon>Flavobacteriales</taxon>
        <taxon>Flavobacteriaceae</taxon>
        <taxon>Nonlabens</taxon>
    </lineage>
</organism>
<dbReference type="PRINTS" id="PR00038">
    <property type="entry name" value="HTHLUXR"/>
</dbReference>
<dbReference type="GO" id="GO:0006355">
    <property type="term" value="P:regulation of DNA-templated transcription"/>
    <property type="evidence" value="ECO:0007669"/>
    <property type="project" value="InterPro"/>
</dbReference>
<keyword evidence="4" id="KW-1185">Reference proteome</keyword>
<dbReference type="OrthoDB" id="9795108at2"/>
<dbReference type="SMART" id="SM00421">
    <property type="entry name" value="HTH_LUXR"/>
    <property type="match status" value="1"/>
</dbReference>
<dbReference type="CDD" id="cd17535">
    <property type="entry name" value="REC_NarL-like"/>
    <property type="match status" value="1"/>
</dbReference>
<dbReference type="CDD" id="cd06170">
    <property type="entry name" value="LuxR_C_like"/>
    <property type="match status" value="1"/>
</dbReference>
<evidence type="ECO:0000256" key="1">
    <source>
        <dbReference type="ARBA" id="ARBA00022553"/>
    </source>
</evidence>
<name>A0A090Q1D9_9FLAO</name>
<gene>
    <name evidence="3" type="ORF">JCM19294_1164</name>
</gene>
<dbReference type="PROSITE" id="PS50110">
    <property type="entry name" value="RESPONSE_REGULATORY"/>
    <property type="match status" value="1"/>
</dbReference>
<dbReference type="SMART" id="SM00448">
    <property type="entry name" value="REC"/>
    <property type="match status" value="1"/>
</dbReference>
<dbReference type="GO" id="GO:0003677">
    <property type="term" value="F:DNA binding"/>
    <property type="evidence" value="ECO:0007669"/>
    <property type="project" value="UniProtKB-KW"/>
</dbReference>
<dbReference type="STRING" id="319236.BST91_03305"/>
<dbReference type="PANTHER" id="PTHR43214">
    <property type="entry name" value="TWO-COMPONENT RESPONSE REGULATOR"/>
    <property type="match status" value="1"/>
</dbReference>
<evidence type="ECO:0000313" key="3">
    <source>
        <dbReference type="EMBL" id="GAK96855.1"/>
    </source>
</evidence>
<dbReference type="eggNOG" id="COG2197">
    <property type="taxonomic scope" value="Bacteria"/>
</dbReference>
<accession>A0A090Q1D9</accession>
<sequence>MINLLIADDHVSIVDATKLLLENDPEITVIGTAHDGKELLENIKHRNPDIILSDISMPRMNGIEMCKTIKKTHPKIKVIFFSMFEHDDAINDAIKAGASGYLLKRRPLEEIRKAIIEVSRGKSYFDKNIAVEEIYTKADIKPKLSPTERVILKLIAQGKQSSEIAEIRHTAVGTIIKHRKNMIQKLGLKGKGELMRYALSVHKHYN</sequence>
<dbReference type="EMBL" id="BBML01000003">
    <property type="protein sequence ID" value="GAK96855.1"/>
    <property type="molecule type" value="Genomic_DNA"/>
</dbReference>
<evidence type="ECO:0000256" key="2">
    <source>
        <dbReference type="ARBA" id="ARBA00023125"/>
    </source>
</evidence>
<dbReference type="PROSITE" id="PS50043">
    <property type="entry name" value="HTH_LUXR_2"/>
    <property type="match status" value="1"/>
</dbReference>